<evidence type="ECO:0000313" key="2">
    <source>
        <dbReference type="Proteomes" id="UP000789920"/>
    </source>
</evidence>
<gene>
    <name evidence="1" type="ORF">RPERSI_LOCUS34098</name>
</gene>
<organism evidence="1 2">
    <name type="scientific">Racocetra persica</name>
    <dbReference type="NCBI Taxonomy" id="160502"/>
    <lineage>
        <taxon>Eukaryota</taxon>
        <taxon>Fungi</taxon>
        <taxon>Fungi incertae sedis</taxon>
        <taxon>Mucoromycota</taxon>
        <taxon>Glomeromycotina</taxon>
        <taxon>Glomeromycetes</taxon>
        <taxon>Diversisporales</taxon>
        <taxon>Gigasporaceae</taxon>
        <taxon>Racocetra</taxon>
    </lineage>
</organism>
<feature type="non-terminal residue" evidence="1">
    <location>
        <position position="1"/>
    </location>
</feature>
<sequence length="96" mass="11209">QLSIHDDNLNVHFSCPIFDNIGLIIRVQDSKHTKKTACNALISRARLLTFRTSSAQYSYLLNLIKHHDSIMYRNDIVKLDYQDDKGFFIYLFVMGK</sequence>
<evidence type="ECO:0000313" key="1">
    <source>
        <dbReference type="EMBL" id="CAG8846351.1"/>
    </source>
</evidence>
<proteinExistence type="predicted"/>
<protein>
    <submittedName>
        <fullName evidence="1">8672_t:CDS:1</fullName>
    </submittedName>
</protein>
<accession>A0ACA9SUK3</accession>
<dbReference type="Proteomes" id="UP000789920">
    <property type="component" value="Unassembled WGS sequence"/>
</dbReference>
<name>A0ACA9SUK3_9GLOM</name>
<dbReference type="EMBL" id="CAJVQC010150822">
    <property type="protein sequence ID" value="CAG8846351.1"/>
    <property type="molecule type" value="Genomic_DNA"/>
</dbReference>
<comment type="caution">
    <text evidence="1">The sequence shown here is derived from an EMBL/GenBank/DDBJ whole genome shotgun (WGS) entry which is preliminary data.</text>
</comment>
<reference evidence="1" key="1">
    <citation type="submission" date="2021-06" db="EMBL/GenBank/DDBJ databases">
        <authorList>
            <person name="Kallberg Y."/>
            <person name="Tangrot J."/>
            <person name="Rosling A."/>
        </authorList>
    </citation>
    <scope>NUCLEOTIDE SEQUENCE</scope>
    <source>
        <strain evidence="1">MA461A</strain>
    </source>
</reference>
<keyword evidence="2" id="KW-1185">Reference proteome</keyword>